<accession>A0A498C454</accession>
<feature type="transmembrane region" description="Helical" evidence="7">
    <location>
        <begin position="65"/>
        <end position="86"/>
    </location>
</feature>
<evidence type="ECO:0000256" key="6">
    <source>
        <dbReference type="ARBA" id="ARBA00023136"/>
    </source>
</evidence>
<evidence type="ECO:0000256" key="3">
    <source>
        <dbReference type="ARBA" id="ARBA00022475"/>
    </source>
</evidence>
<feature type="transmembrane region" description="Helical" evidence="7">
    <location>
        <begin position="115"/>
        <end position="137"/>
    </location>
</feature>
<keyword evidence="3" id="KW-1003">Cell membrane</keyword>
<evidence type="ECO:0000256" key="1">
    <source>
        <dbReference type="ARBA" id="ARBA00004651"/>
    </source>
</evidence>
<evidence type="ECO:0000256" key="2">
    <source>
        <dbReference type="ARBA" id="ARBA00009784"/>
    </source>
</evidence>
<dbReference type="InterPro" id="IPR002771">
    <property type="entry name" value="Multi_antbiot-R_MarC"/>
</dbReference>
<organism evidence="8 9">
    <name type="scientific">Alkalispirillum mobile</name>
    <dbReference type="NCBI Taxonomy" id="85925"/>
    <lineage>
        <taxon>Bacteria</taxon>
        <taxon>Pseudomonadati</taxon>
        <taxon>Pseudomonadota</taxon>
        <taxon>Gammaproteobacteria</taxon>
        <taxon>Chromatiales</taxon>
        <taxon>Ectothiorhodospiraceae</taxon>
        <taxon>Alkalispirillum</taxon>
    </lineage>
</organism>
<dbReference type="PANTHER" id="PTHR33508">
    <property type="entry name" value="UPF0056 MEMBRANE PROTEIN YHCE"/>
    <property type="match status" value="1"/>
</dbReference>
<evidence type="ECO:0000313" key="9">
    <source>
        <dbReference type="Proteomes" id="UP000275461"/>
    </source>
</evidence>
<feature type="transmembrane region" description="Helical" evidence="7">
    <location>
        <begin position="143"/>
        <end position="169"/>
    </location>
</feature>
<feature type="transmembrane region" description="Helical" evidence="7">
    <location>
        <begin position="181"/>
        <end position="199"/>
    </location>
</feature>
<dbReference type="Pfam" id="PF01914">
    <property type="entry name" value="MarC"/>
    <property type="match status" value="1"/>
</dbReference>
<name>A0A498C454_9GAMM</name>
<keyword evidence="4 7" id="KW-0812">Transmembrane</keyword>
<reference evidence="8 9" key="1">
    <citation type="submission" date="2018-10" db="EMBL/GenBank/DDBJ databases">
        <title>Genomic Encyclopedia of Type Strains, Phase IV (KMG-IV): sequencing the most valuable type-strain genomes for metagenomic binning, comparative biology and taxonomic classification.</title>
        <authorList>
            <person name="Goeker M."/>
        </authorList>
    </citation>
    <scope>NUCLEOTIDE SEQUENCE [LARGE SCALE GENOMIC DNA]</scope>
    <source>
        <strain evidence="8 9">DSM 12769</strain>
    </source>
</reference>
<evidence type="ECO:0000256" key="7">
    <source>
        <dbReference type="RuleBase" id="RU362048"/>
    </source>
</evidence>
<evidence type="ECO:0000313" key="8">
    <source>
        <dbReference type="EMBL" id="RLK50332.1"/>
    </source>
</evidence>
<feature type="transmembrane region" description="Helical" evidence="7">
    <location>
        <begin position="40"/>
        <end position="59"/>
    </location>
</feature>
<sequence>MLELATVAFATFFITIGPVDVAFVYAALTAHLGMSQRRRMAIRGTLLATCMLLPILFFGEATLSWLGISFPALQTAGGILLLLIAIDMVFARMSGGVSATEEETREAMSRQDISVFPLATPLIAGPGAMGAAVLMMGRAGDDWAAQGVVLAALLTVLALMLACLLIAVQIQRFLGTTGAHVLTRVFGVLLCALAIQFIFDGLADSGLLN</sequence>
<protein>
    <recommendedName>
        <fullName evidence="7">UPF0056 membrane protein</fullName>
    </recommendedName>
</protein>
<dbReference type="PANTHER" id="PTHR33508:SF1">
    <property type="entry name" value="UPF0056 MEMBRANE PROTEIN YHCE"/>
    <property type="match status" value="1"/>
</dbReference>
<comment type="subcellular location">
    <subcellularLocation>
        <location evidence="1 7">Cell membrane</location>
        <topology evidence="1 7">Multi-pass membrane protein</topology>
    </subcellularLocation>
</comment>
<comment type="caution">
    <text evidence="8">The sequence shown here is derived from an EMBL/GenBank/DDBJ whole genome shotgun (WGS) entry which is preliminary data.</text>
</comment>
<dbReference type="GO" id="GO:0005886">
    <property type="term" value="C:plasma membrane"/>
    <property type="evidence" value="ECO:0007669"/>
    <property type="project" value="UniProtKB-SubCell"/>
</dbReference>
<evidence type="ECO:0000256" key="4">
    <source>
        <dbReference type="ARBA" id="ARBA00022692"/>
    </source>
</evidence>
<dbReference type="OrthoDB" id="21094at2"/>
<dbReference type="EMBL" id="RCDA01000001">
    <property type="protein sequence ID" value="RLK50332.1"/>
    <property type="molecule type" value="Genomic_DNA"/>
</dbReference>
<dbReference type="AlphaFoldDB" id="A0A498C454"/>
<keyword evidence="6 7" id="KW-0472">Membrane</keyword>
<proteinExistence type="inferred from homology"/>
<gene>
    <name evidence="8" type="ORF">DFR31_0228</name>
</gene>
<keyword evidence="9" id="KW-1185">Reference proteome</keyword>
<feature type="transmembrane region" description="Helical" evidence="7">
    <location>
        <begin position="6"/>
        <end position="28"/>
    </location>
</feature>
<comment type="similarity">
    <text evidence="2 7">Belongs to the UPF0056 (MarC) family.</text>
</comment>
<keyword evidence="5 7" id="KW-1133">Transmembrane helix</keyword>
<dbReference type="NCBIfam" id="TIGR00427">
    <property type="entry name" value="NAAT family transporter"/>
    <property type="match status" value="1"/>
</dbReference>
<dbReference type="Proteomes" id="UP000275461">
    <property type="component" value="Unassembled WGS sequence"/>
</dbReference>
<evidence type="ECO:0000256" key="5">
    <source>
        <dbReference type="ARBA" id="ARBA00022989"/>
    </source>
</evidence>
<dbReference type="RefSeq" id="WP_121440827.1">
    <property type="nucleotide sequence ID" value="NZ_RCDA01000001.1"/>
</dbReference>